<geneLocation type="plasmid" evidence="3 4">
    <name>poh1</name>
</geneLocation>
<keyword evidence="3" id="KW-0614">Plasmid</keyword>
<keyword evidence="4" id="KW-1185">Reference proteome</keyword>
<gene>
    <name evidence="3" type="ORF">CAB88_30365</name>
</gene>
<dbReference type="GO" id="GO:0016787">
    <property type="term" value="F:hydrolase activity"/>
    <property type="evidence" value="ECO:0007669"/>
    <property type="project" value="UniProtKB-KW"/>
</dbReference>
<evidence type="ECO:0000256" key="2">
    <source>
        <dbReference type="ARBA" id="ARBA00022801"/>
    </source>
</evidence>
<dbReference type="InterPro" id="IPR044925">
    <property type="entry name" value="His-Me_finger_sf"/>
</dbReference>
<proteinExistence type="predicted"/>
<dbReference type="Proteomes" id="UP000194143">
    <property type="component" value="Plasmid poh1"/>
</dbReference>
<dbReference type="SUPFAM" id="SSF54060">
    <property type="entry name" value="His-Me finger endonucleases"/>
    <property type="match status" value="1"/>
</dbReference>
<accession>A0A1W6WXQ2</accession>
<protein>
    <submittedName>
        <fullName evidence="3">Endonuclease I</fullName>
    </submittedName>
</protein>
<organism evidence="3 4">
    <name type="scientific">Bacillus thuringiensis</name>
    <dbReference type="NCBI Taxonomy" id="1428"/>
    <lineage>
        <taxon>Bacteria</taxon>
        <taxon>Bacillati</taxon>
        <taxon>Bacillota</taxon>
        <taxon>Bacilli</taxon>
        <taxon>Bacillales</taxon>
        <taxon>Bacillaceae</taxon>
        <taxon>Bacillus</taxon>
        <taxon>Bacillus cereus group</taxon>
    </lineage>
</organism>
<keyword evidence="1" id="KW-0540">Nuclease</keyword>
<keyword evidence="3" id="KW-0255">Endonuclease</keyword>
<dbReference type="AlphaFoldDB" id="A0A1W6WXQ2"/>
<dbReference type="PANTHER" id="PTHR33607:SF2">
    <property type="entry name" value="ENDONUCLEASE-1"/>
    <property type="match status" value="1"/>
</dbReference>
<evidence type="ECO:0000256" key="1">
    <source>
        <dbReference type="ARBA" id="ARBA00022722"/>
    </source>
</evidence>
<reference evidence="3 4" key="1">
    <citation type="submission" date="2017-04" db="EMBL/GenBank/DDBJ databases">
        <title>Complete Genome Sequence of Bacillus thuringiensis type Strain ATCC 10792.</title>
        <authorList>
            <person name="Oh D.-H."/>
            <person name="Park B.-J."/>
            <person name="Shuai W."/>
            <person name="Chelliah R."/>
        </authorList>
    </citation>
    <scope>NUCLEOTIDE SEQUENCE [LARGE SCALE GENOMIC DNA]</scope>
    <source>
        <strain evidence="3 4">ATCC 10792</strain>
        <plasmid evidence="3 4">poh1</plasmid>
    </source>
</reference>
<name>A0A1W6WXQ2_BACTU</name>
<dbReference type="PANTHER" id="PTHR33607">
    <property type="entry name" value="ENDONUCLEASE-1"/>
    <property type="match status" value="1"/>
</dbReference>
<evidence type="ECO:0000313" key="4">
    <source>
        <dbReference type="Proteomes" id="UP000194143"/>
    </source>
</evidence>
<dbReference type="EMBL" id="CP021062">
    <property type="protein sequence ID" value="ARP61324.1"/>
    <property type="molecule type" value="Genomic_DNA"/>
</dbReference>
<dbReference type="RefSeq" id="WP_003275624.1">
    <property type="nucleotide sequence ID" value="NZ_JARSZB010000097.1"/>
</dbReference>
<evidence type="ECO:0000313" key="3">
    <source>
        <dbReference type="EMBL" id="ARP61324.1"/>
    </source>
</evidence>
<keyword evidence="2" id="KW-0378">Hydrolase</keyword>
<dbReference type="InterPro" id="IPR007346">
    <property type="entry name" value="Endonuclease-I"/>
</dbReference>
<sequence>MKKGLFLMTKNNSSIPENEFSTLVMSENEQIEILNKLNKNKGIIENDSKKYFDEDAAKNIIASYYKTINFNQLKPNESFKALHFLIESTHKPVKYNPTQYLYNWVDLQEDGNLKSIYSGNIRNPEEVIAEDIEIITKRKNELDSLLTNHSLTENELETHKKRIEENHKLNCEHVVPQSWFHKQEPMRGDLHHLFACDPVCNSMRSNYPYHDFPDYEGGIELESIRQKCGKLEESLFEPEYAKGIVARATLYFLLRYPDKITNEKEKNIDIELLLKWHEQYPVSIYEKHRNQSIQDTQGNRNPLIDFPQYGRNIDFSLSSS</sequence>
<dbReference type="Pfam" id="PF04231">
    <property type="entry name" value="Endonuclease_1"/>
    <property type="match status" value="1"/>
</dbReference>
<dbReference type="GO" id="GO:0004519">
    <property type="term" value="F:endonuclease activity"/>
    <property type="evidence" value="ECO:0007669"/>
    <property type="project" value="UniProtKB-KW"/>
</dbReference>